<organism evidence="1 2">
    <name type="scientific">Rotaria sordida</name>
    <dbReference type="NCBI Taxonomy" id="392033"/>
    <lineage>
        <taxon>Eukaryota</taxon>
        <taxon>Metazoa</taxon>
        <taxon>Spiralia</taxon>
        <taxon>Gnathifera</taxon>
        <taxon>Rotifera</taxon>
        <taxon>Eurotatoria</taxon>
        <taxon>Bdelloidea</taxon>
        <taxon>Philodinida</taxon>
        <taxon>Philodinidae</taxon>
        <taxon>Rotaria</taxon>
    </lineage>
</organism>
<name>A0A820JWX9_9BILA</name>
<proteinExistence type="predicted"/>
<dbReference type="AlphaFoldDB" id="A0A820JWX9"/>
<protein>
    <submittedName>
        <fullName evidence="1">Uncharacterized protein</fullName>
    </submittedName>
</protein>
<reference evidence="1" key="1">
    <citation type="submission" date="2021-02" db="EMBL/GenBank/DDBJ databases">
        <authorList>
            <person name="Nowell W R."/>
        </authorList>
    </citation>
    <scope>NUCLEOTIDE SEQUENCE</scope>
</reference>
<sequence>MNIKCSDDYDRTVTNRFNSKHRLTSCYTRRELNNKYFQRSFRSLLLSTTGGKRETTDNQFNYSSFNNKT</sequence>
<gene>
    <name evidence="1" type="ORF">OTI717_LOCUS42996</name>
</gene>
<evidence type="ECO:0000313" key="1">
    <source>
        <dbReference type="EMBL" id="CAF4332105.1"/>
    </source>
</evidence>
<accession>A0A820JWX9</accession>
<dbReference type="EMBL" id="CAJOAX010057215">
    <property type="protein sequence ID" value="CAF4332105.1"/>
    <property type="molecule type" value="Genomic_DNA"/>
</dbReference>
<comment type="caution">
    <text evidence="1">The sequence shown here is derived from an EMBL/GenBank/DDBJ whole genome shotgun (WGS) entry which is preliminary data.</text>
</comment>
<evidence type="ECO:0000313" key="2">
    <source>
        <dbReference type="Proteomes" id="UP000663823"/>
    </source>
</evidence>
<feature type="non-terminal residue" evidence="1">
    <location>
        <position position="1"/>
    </location>
</feature>
<dbReference type="Proteomes" id="UP000663823">
    <property type="component" value="Unassembled WGS sequence"/>
</dbReference>